<organism evidence="2 3">
    <name type="scientific">Candidatus Allofournierella pullistercoris</name>
    <dbReference type="NCBI Taxonomy" id="2838597"/>
    <lineage>
        <taxon>Bacteria</taxon>
        <taxon>Bacillati</taxon>
        <taxon>Bacillota</taxon>
        <taxon>Clostridia</taxon>
        <taxon>Eubacteriales</taxon>
        <taxon>Oscillospiraceae</taxon>
        <taxon>Allofournierella</taxon>
    </lineage>
</organism>
<evidence type="ECO:0000313" key="3">
    <source>
        <dbReference type="Proteomes" id="UP000713596"/>
    </source>
</evidence>
<keyword evidence="1" id="KW-1133">Transmembrane helix</keyword>
<keyword evidence="1" id="KW-0812">Transmembrane</keyword>
<evidence type="ECO:0000256" key="1">
    <source>
        <dbReference type="SAM" id="Phobius"/>
    </source>
</evidence>
<evidence type="ECO:0008006" key="4">
    <source>
        <dbReference type="Google" id="ProtNLM"/>
    </source>
</evidence>
<accession>A0A948WV27</accession>
<evidence type="ECO:0000313" key="2">
    <source>
        <dbReference type="EMBL" id="MBU3806753.1"/>
    </source>
</evidence>
<dbReference type="Proteomes" id="UP000713596">
    <property type="component" value="Unassembled WGS sequence"/>
</dbReference>
<keyword evidence="1" id="KW-0472">Membrane</keyword>
<feature type="transmembrane region" description="Helical" evidence="1">
    <location>
        <begin position="44"/>
        <end position="65"/>
    </location>
</feature>
<protein>
    <recommendedName>
        <fullName evidence="4">F0F1-ATPase subunit (ATPase_gene1)</fullName>
    </recommendedName>
</protein>
<comment type="caution">
    <text evidence="2">The sequence shown here is derived from an EMBL/GenBank/DDBJ whole genome shotgun (WGS) entry which is preliminary data.</text>
</comment>
<name>A0A948WV27_9FIRM</name>
<reference evidence="2" key="1">
    <citation type="journal article" date="2021" name="PeerJ">
        <title>Extensive microbial diversity within the chicken gut microbiome revealed by metagenomics and culture.</title>
        <authorList>
            <person name="Gilroy R."/>
            <person name="Ravi A."/>
            <person name="Getino M."/>
            <person name="Pursley I."/>
            <person name="Horton D.L."/>
            <person name="Alikhan N.F."/>
            <person name="Baker D."/>
            <person name="Gharbi K."/>
            <person name="Hall N."/>
            <person name="Watson M."/>
            <person name="Adriaenssens E.M."/>
            <person name="Foster-Nyarko E."/>
            <person name="Jarju S."/>
            <person name="Secka A."/>
            <person name="Antonio M."/>
            <person name="Oren A."/>
            <person name="Chaudhuri R.R."/>
            <person name="La Ragione R."/>
            <person name="Hildebrand F."/>
            <person name="Pallen M.J."/>
        </authorList>
    </citation>
    <scope>NUCLEOTIDE SEQUENCE</scope>
    <source>
        <strain evidence="2">B5_2728</strain>
    </source>
</reference>
<sequence length="87" mass="9891">MQHWVKQMQNLTWLTQLGISLVAPPILCAFGWNWMVEHWGFPPAGILVALAVGFGGSVASGMGFWRMMKRRAKRQQKDTPTAFNQHH</sequence>
<gene>
    <name evidence="2" type="ORF">H9882_07700</name>
</gene>
<reference evidence="2" key="2">
    <citation type="submission" date="2021-04" db="EMBL/GenBank/DDBJ databases">
        <authorList>
            <person name="Gilroy R."/>
        </authorList>
    </citation>
    <scope>NUCLEOTIDE SEQUENCE</scope>
    <source>
        <strain evidence="2">B5_2728</strain>
    </source>
</reference>
<proteinExistence type="predicted"/>
<dbReference type="AlphaFoldDB" id="A0A948WV27"/>
<dbReference type="EMBL" id="JAHLFP010000069">
    <property type="protein sequence ID" value="MBU3806753.1"/>
    <property type="molecule type" value="Genomic_DNA"/>
</dbReference>
<feature type="transmembrane region" description="Helical" evidence="1">
    <location>
        <begin position="12"/>
        <end position="32"/>
    </location>
</feature>